<feature type="repeat" description="WD" evidence="3">
    <location>
        <begin position="342"/>
        <end position="383"/>
    </location>
</feature>
<keyword evidence="1 3" id="KW-0853">WD repeat</keyword>
<feature type="repeat" description="WD" evidence="3">
    <location>
        <begin position="236"/>
        <end position="268"/>
    </location>
</feature>
<dbReference type="InterPro" id="IPR019775">
    <property type="entry name" value="WD40_repeat_CS"/>
</dbReference>
<proteinExistence type="predicted"/>
<dbReference type="EMBL" id="FAOZ01000002">
    <property type="protein sequence ID" value="CUU54074.1"/>
    <property type="molecule type" value="Genomic_DNA"/>
</dbReference>
<evidence type="ECO:0000256" key="3">
    <source>
        <dbReference type="PROSITE-ProRule" id="PRU00221"/>
    </source>
</evidence>
<name>A0A0S4QHU1_9ACTN</name>
<evidence type="ECO:0000313" key="5">
    <source>
        <dbReference type="EMBL" id="CUU54074.1"/>
    </source>
</evidence>
<feature type="repeat" description="WD" evidence="3">
    <location>
        <begin position="98"/>
        <end position="139"/>
    </location>
</feature>
<organism evidence="5 6">
    <name type="scientific">Parafrankia irregularis</name>
    <dbReference type="NCBI Taxonomy" id="795642"/>
    <lineage>
        <taxon>Bacteria</taxon>
        <taxon>Bacillati</taxon>
        <taxon>Actinomycetota</taxon>
        <taxon>Actinomycetes</taxon>
        <taxon>Frankiales</taxon>
        <taxon>Frankiaceae</taxon>
        <taxon>Parafrankia</taxon>
    </lineage>
</organism>
<dbReference type="PROSITE" id="PS50294">
    <property type="entry name" value="WD_REPEATS_REGION"/>
    <property type="match status" value="6"/>
</dbReference>
<dbReference type="InterPro" id="IPR015943">
    <property type="entry name" value="WD40/YVTN_repeat-like_dom_sf"/>
</dbReference>
<reference evidence="6" key="1">
    <citation type="submission" date="2015-11" db="EMBL/GenBank/DDBJ databases">
        <authorList>
            <person name="Varghese N."/>
        </authorList>
    </citation>
    <scope>NUCLEOTIDE SEQUENCE [LARGE SCALE GENOMIC DNA]</scope>
    <source>
        <strain evidence="6">DSM 45899</strain>
    </source>
</reference>
<dbReference type="PROSITE" id="PS50082">
    <property type="entry name" value="WD_REPEATS_2"/>
    <property type="match status" value="7"/>
</dbReference>
<dbReference type="Proteomes" id="UP000198802">
    <property type="component" value="Unassembled WGS sequence"/>
</dbReference>
<feature type="region of interest" description="Disordered" evidence="4">
    <location>
        <begin position="37"/>
        <end position="57"/>
    </location>
</feature>
<dbReference type="RefSeq" id="WP_091271315.1">
    <property type="nucleotide sequence ID" value="NZ_FAOZ01000002.1"/>
</dbReference>
<feature type="region of interest" description="Disordered" evidence="4">
    <location>
        <begin position="475"/>
        <end position="498"/>
    </location>
</feature>
<evidence type="ECO:0000256" key="2">
    <source>
        <dbReference type="ARBA" id="ARBA00022737"/>
    </source>
</evidence>
<feature type="repeat" description="WD" evidence="3">
    <location>
        <begin position="63"/>
        <end position="89"/>
    </location>
</feature>
<protein>
    <submittedName>
        <fullName evidence="5">WD40 repeat</fullName>
    </submittedName>
</protein>
<keyword evidence="6" id="KW-1185">Reference proteome</keyword>
<dbReference type="CDD" id="cd00200">
    <property type="entry name" value="WD40"/>
    <property type="match status" value="1"/>
</dbReference>
<dbReference type="PRINTS" id="PR00320">
    <property type="entry name" value="GPROTEINBRPT"/>
</dbReference>
<feature type="repeat" description="WD" evidence="3">
    <location>
        <begin position="437"/>
        <end position="469"/>
    </location>
</feature>
<evidence type="ECO:0000313" key="6">
    <source>
        <dbReference type="Proteomes" id="UP000198802"/>
    </source>
</evidence>
<dbReference type="SUPFAM" id="SSF82171">
    <property type="entry name" value="DPP6 N-terminal domain-like"/>
    <property type="match status" value="1"/>
</dbReference>
<dbReference type="PANTHER" id="PTHR19848:SF8">
    <property type="entry name" value="F-BOX AND WD REPEAT DOMAIN CONTAINING 7"/>
    <property type="match status" value="1"/>
</dbReference>
<dbReference type="SMART" id="SM00320">
    <property type="entry name" value="WD40"/>
    <property type="match status" value="9"/>
</dbReference>
<dbReference type="PROSITE" id="PS00678">
    <property type="entry name" value="WD_REPEATS_1"/>
    <property type="match status" value="3"/>
</dbReference>
<dbReference type="Pfam" id="PF00400">
    <property type="entry name" value="WD40"/>
    <property type="match status" value="10"/>
</dbReference>
<dbReference type="PANTHER" id="PTHR19848">
    <property type="entry name" value="WD40 REPEAT PROTEIN"/>
    <property type="match status" value="1"/>
</dbReference>
<evidence type="ECO:0000256" key="4">
    <source>
        <dbReference type="SAM" id="MobiDB-lite"/>
    </source>
</evidence>
<dbReference type="AlphaFoldDB" id="A0A0S4QHU1"/>
<sequence>MALTPDGTQAVGGCADGTVRVWDLATAREQACLYPAGHAESTEGTENAENAEGSGRAPGLTAMTSLVLAADGRQGVSGGYDGLVRVWDLAGSREQACLSGHHGAVQAVALTPDGRQVVSGGADGVVRLWDLADGTERAALTGHTGEVSTVASTPDGRRVVTGGGDGMLRIWERETGEEQAHIRPGETPATSQAPFVGPDRMSALAVAPDGRWAASGDPSGALRIWDLAGGRRLGCLTSDGVPVWAVAVTPDGRRIVTGHGDGTVRLWERDREQDRDAGRDRQVAREHTRRRRRRALWERLFPGREMAVTALAVTPDGQRIVCGDLDGTIWVAGLDGDRQRQLGRHRHWASAVAVTPDGRQAVSGGGDGTVRLWDLIRSREQARLTGHVGDVRAVAVSPDGSEIVSCGGAGGAAARGLGGDGTIRIWDRASGRQLACLTGHTRGVAGVAITPDGTEIVSVSEDHTIRVWDRRGLRQVRGGAPGDHSAAASHPPVSSARR</sequence>
<dbReference type="Gene3D" id="2.130.10.10">
    <property type="entry name" value="YVTN repeat-like/Quinoprotein amine dehydrogenase"/>
    <property type="match status" value="4"/>
</dbReference>
<feature type="repeat" description="WD" evidence="3">
    <location>
        <begin position="140"/>
        <end position="181"/>
    </location>
</feature>
<gene>
    <name evidence="5" type="ORF">Ga0074812_10277</name>
</gene>
<dbReference type="InterPro" id="IPR001680">
    <property type="entry name" value="WD40_rpt"/>
</dbReference>
<evidence type="ECO:0000256" key="1">
    <source>
        <dbReference type="ARBA" id="ARBA00022574"/>
    </source>
</evidence>
<keyword evidence="2" id="KW-0677">Repeat</keyword>
<dbReference type="InterPro" id="IPR020472">
    <property type="entry name" value="WD40_PAC1"/>
</dbReference>
<accession>A0A0S4QHU1</accession>
<feature type="compositionally biased region" description="Low complexity" evidence="4">
    <location>
        <begin position="484"/>
        <end position="498"/>
    </location>
</feature>
<feature type="repeat" description="WD" evidence="3">
    <location>
        <begin position="1"/>
        <end position="32"/>
    </location>
</feature>